<keyword evidence="11 18" id="KW-0413">Isomerase</keyword>
<dbReference type="GO" id="GO:0046872">
    <property type="term" value="F:metal ion binding"/>
    <property type="evidence" value="ECO:0007669"/>
    <property type="project" value="UniProtKB-UniRule"/>
</dbReference>
<comment type="similarity">
    <text evidence="17">Belongs to the NnrD/CARKD family.</text>
</comment>
<dbReference type="SUPFAM" id="SSF53613">
    <property type="entry name" value="Ribokinase-like"/>
    <property type="match status" value="1"/>
</dbReference>
<dbReference type="InterPro" id="IPR030677">
    <property type="entry name" value="Nnr"/>
</dbReference>
<evidence type="ECO:0000256" key="12">
    <source>
        <dbReference type="ARBA" id="ARBA00023239"/>
    </source>
</evidence>
<feature type="binding site" evidence="18">
    <location>
        <begin position="130"/>
        <end position="136"/>
    </location>
    <ligand>
        <name>(6S)-NADPHX</name>
        <dbReference type="ChEBI" id="CHEBI:64076"/>
    </ligand>
</feature>
<evidence type="ECO:0000256" key="7">
    <source>
        <dbReference type="ARBA" id="ARBA00022840"/>
    </source>
</evidence>
<evidence type="ECO:0000313" key="22">
    <source>
        <dbReference type="EMBL" id="SFF02589.1"/>
    </source>
</evidence>
<evidence type="ECO:0000256" key="17">
    <source>
        <dbReference type="HAMAP-Rule" id="MF_01965"/>
    </source>
</evidence>
<dbReference type="HAMAP" id="MF_01966">
    <property type="entry name" value="NADHX_epimerase"/>
    <property type="match status" value="1"/>
</dbReference>
<evidence type="ECO:0000256" key="5">
    <source>
        <dbReference type="ARBA" id="ARBA00022723"/>
    </source>
</evidence>
<feature type="domain" description="YjeF N-terminal" evidence="21">
    <location>
        <begin position="9"/>
        <end position="218"/>
    </location>
</feature>
<dbReference type="InterPro" id="IPR004443">
    <property type="entry name" value="YjeF_N_dom"/>
</dbReference>
<dbReference type="NCBIfam" id="TIGR00196">
    <property type="entry name" value="yjeF_cterm"/>
    <property type="match status" value="1"/>
</dbReference>
<comment type="catalytic activity">
    <reaction evidence="1 18 19">
        <text>(6R)-NADHX = (6S)-NADHX</text>
        <dbReference type="Rhea" id="RHEA:32215"/>
        <dbReference type="ChEBI" id="CHEBI:64074"/>
        <dbReference type="ChEBI" id="CHEBI:64075"/>
        <dbReference type="EC" id="5.1.99.6"/>
    </reaction>
</comment>
<comment type="cofactor">
    <cofactor evidence="17">
        <name>Mg(2+)</name>
        <dbReference type="ChEBI" id="CHEBI:18420"/>
    </cofactor>
</comment>
<dbReference type="EC" id="5.1.99.6" evidence="19"/>
<comment type="catalytic activity">
    <reaction evidence="16 17 19">
        <text>(6S)-NADPHX + ADP = AMP + phosphate + NADPH + H(+)</text>
        <dbReference type="Rhea" id="RHEA:32235"/>
        <dbReference type="ChEBI" id="CHEBI:15378"/>
        <dbReference type="ChEBI" id="CHEBI:43474"/>
        <dbReference type="ChEBI" id="CHEBI:57783"/>
        <dbReference type="ChEBI" id="CHEBI:64076"/>
        <dbReference type="ChEBI" id="CHEBI:456215"/>
        <dbReference type="ChEBI" id="CHEBI:456216"/>
        <dbReference type="EC" id="4.2.1.136"/>
    </reaction>
</comment>
<evidence type="ECO:0000256" key="16">
    <source>
        <dbReference type="ARBA" id="ARBA00049209"/>
    </source>
</evidence>
<evidence type="ECO:0000256" key="9">
    <source>
        <dbReference type="ARBA" id="ARBA00022958"/>
    </source>
</evidence>
<evidence type="ECO:0000313" key="23">
    <source>
        <dbReference type="Proteomes" id="UP000198964"/>
    </source>
</evidence>
<comment type="similarity">
    <text evidence="18">Belongs to the NnrE/AIBP family.</text>
</comment>
<feature type="binding site" evidence="17">
    <location>
        <position position="441"/>
    </location>
    <ligand>
        <name>AMP</name>
        <dbReference type="ChEBI" id="CHEBI:456215"/>
    </ligand>
</feature>
<dbReference type="PROSITE" id="PS01050">
    <property type="entry name" value="YJEF_C_2"/>
    <property type="match status" value="1"/>
</dbReference>
<name>A0A1I2FCG3_9BACT</name>
<dbReference type="PANTHER" id="PTHR12592:SF0">
    <property type="entry name" value="ATP-DEPENDENT (S)-NAD(P)H-HYDRATE DEHYDRATASE"/>
    <property type="match status" value="1"/>
</dbReference>
<keyword evidence="8 17" id="KW-0521">NADP</keyword>
<comment type="similarity">
    <text evidence="3 19">In the N-terminal section; belongs to the NnrE/AIBP family.</text>
</comment>
<comment type="function">
    <text evidence="18">Catalyzes the epimerization of the S- and R-forms of NAD(P)HX, a damaged form of NAD(P)H that is a result of enzymatic or heat-dependent hydration. This is a prerequisite for the S-specific NAD(P)H-hydrate dehydratase to allow the repair of both epimers of NAD(P)HX.</text>
</comment>
<comment type="cofactor">
    <cofactor evidence="18 19">
        <name>K(+)</name>
        <dbReference type="ChEBI" id="CHEBI:29103"/>
    </cofactor>
    <text evidence="18 19">Binds 1 potassium ion per subunit.</text>
</comment>
<comment type="catalytic activity">
    <reaction evidence="2 18 19">
        <text>(6R)-NADPHX = (6S)-NADPHX</text>
        <dbReference type="Rhea" id="RHEA:32227"/>
        <dbReference type="ChEBI" id="CHEBI:64076"/>
        <dbReference type="ChEBI" id="CHEBI:64077"/>
        <dbReference type="EC" id="5.1.99.6"/>
    </reaction>
</comment>
<comment type="catalytic activity">
    <reaction evidence="15 17 19">
        <text>(6S)-NADHX + ADP = AMP + phosphate + NADH + H(+)</text>
        <dbReference type="Rhea" id="RHEA:32223"/>
        <dbReference type="ChEBI" id="CHEBI:15378"/>
        <dbReference type="ChEBI" id="CHEBI:43474"/>
        <dbReference type="ChEBI" id="CHEBI:57945"/>
        <dbReference type="ChEBI" id="CHEBI:64074"/>
        <dbReference type="ChEBI" id="CHEBI:456215"/>
        <dbReference type="ChEBI" id="CHEBI:456216"/>
        <dbReference type="EC" id="4.2.1.136"/>
    </reaction>
</comment>
<feature type="binding site" evidence="18">
    <location>
        <position position="58"/>
    </location>
    <ligand>
        <name>K(+)</name>
        <dbReference type="ChEBI" id="CHEBI:29103"/>
    </ligand>
</feature>
<gene>
    <name evidence="18" type="primary">nnrE</name>
    <name evidence="17" type="synonym">nnrD</name>
    <name evidence="22" type="ORF">SAMN05216283_102430</name>
</gene>
<feature type="domain" description="YjeF C-terminal" evidence="20">
    <location>
        <begin position="228"/>
        <end position="501"/>
    </location>
</feature>
<dbReference type="SUPFAM" id="SSF64153">
    <property type="entry name" value="YjeF N-terminal domain-like"/>
    <property type="match status" value="1"/>
</dbReference>
<organism evidence="22 23">
    <name type="scientific">Sunxiuqinia elliptica</name>
    <dbReference type="NCBI Taxonomy" id="655355"/>
    <lineage>
        <taxon>Bacteria</taxon>
        <taxon>Pseudomonadati</taxon>
        <taxon>Bacteroidota</taxon>
        <taxon>Bacteroidia</taxon>
        <taxon>Marinilabiliales</taxon>
        <taxon>Prolixibacteraceae</taxon>
        <taxon>Sunxiuqinia</taxon>
    </lineage>
</organism>
<feature type="binding site" evidence="17">
    <location>
        <begin position="412"/>
        <end position="416"/>
    </location>
    <ligand>
        <name>AMP</name>
        <dbReference type="ChEBI" id="CHEBI:456215"/>
    </ligand>
</feature>
<dbReference type="Gene3D" id="3.40.1190.20">
    <property type="match status" value="1"/>
</dbReference>
<feature type="binding site" evidence="17">
    <location>
        <position position="377"/>
    </location>
    <ligand>
        <name>(6S)-NADPHX</name>
        <dbReference type="ChEBI" id="CHEBI:64076"/>
    </ligand>
</feature>
<protein>
    <recommendedName>
        <fullName evidence="19">Bifunctional NAD(P)H-hydrate repair enzyme</fullName>
    </recommendedName>
    <alternativeName>
        <fullName evidence="19">Nicotinamide nucleotide repair protein</fullName>
    </alternativeName>
    <domain>
        <recommendedName>
            <fullName evidence="19">ADP-dependent (S)-NAD(P)H-hydrate dehydratase</fullName>
            <ecNumber evidence="19">4.2.1.136</ecNumber>
        </recommendedName>
        <alternativeName>
            <fullName evidence="19">ADP-dependent NAD(P)HX dehydratase</fullName>
        </alternativeName>
    </domain>
    <domain>
        <recommendedName>
            <fullName evidence="19">NAD(P)H-hydrate epimerase</fullName>
            <ecNumber evidence="19">5.1.99.6</ecNumber>
        </recommendedName>
    </domain>
</protein>
<feature type="binding site" evidence="18">
    <location>
        <begin position="57"/>
        <end position="61"/>
    </location>
    <ligand>
        <name>(6S)-NADPHX</name>
        <dbReference type="ChEBI" id="CHEBI:64076"/>
    </ligand>
</feature>
<evidence type="ECO:0000256" key="18">
    <source>
        <dbReference type="HAMAP-Rule" id="MF_01966"/>
    </source>
</evidence>
<dbReference type="InterPro" id="IPR036652">
    <property type="entry name" value="YjeF_N_dom_sf"/>
</dbReference>
<evidence type="ECO:0000259" key="20">
    <source>
        <dbReference type="PROSITE" id="PS51383"/>
    </source>
</evidence>
<dbReference type="GO" id="GO:0052856">
    <property type="term" value="F:NAD(P)HX epimerase activity"/>
    <property type="evidence" value="ECO:0007669"/>
    <property type="project" value="UniProtKB-UniRule"/>
</dbReference>
<evidence type="ECO:0000256" key="2">
    <source>
        <dbReference type="ARBA" id="ARBA00000909"/>
    </source>
</evidence>
<dbReference type="RefSeq" id="WP_093919090.1">
    <property type="nucleotide sequence ID" value="NZ_FONW01000002.1"/>
</dbReference>
<reference evidence="22 23" key="1">
    <citation type="submission" date="2016-10" db="EMBL/GenBank/DDBJ databases">
        <authorList>
            <person name="de Groot N.N."/>
        </authorList>
    </citation>
    <scope>NUCLEOTIDE SEQUENCE [LARGE SCALE GENOMIC DNA]</scope>
    <source>
        <strain evidence="22 23">CGMCC 1.9156</strain>
    </source>
</reference>
<dbReference type="NCBIfam" id="TIGR00197">
    <property type="entry name" value="yjeF_nterm"/>
    <property type="match status" value="1"/>
</dbReference>
<dbReference type="PROSITE" id="PS51385">
    <property type="entry name" value="YJEF_N"/>
    <property type="match status" value="1"/>
</dbReference>
<dbReference type="GO" id="GO:0052855">
    <property type="term" value="F:ADP-dependent NAD(P)H-hydrate dehydratase activity"/>
    <property type="evidence" value="ECO:0007669"/>
    <property type="project" value="UniProtKB-UniRule"/>
</dbReference>
<dbReference type="CDD" id="cd01171">
    <property type="entry name" value="YXKO-related"/>
    <property type="match status" value="1"/>
</dbReference>
<feature type="binding site" evidence="18">
    <location>
        <position position="162"/>
    </location>
    <ligand>
        <name>K(+)</name>
        <dbReference type="ChEBI" id="CHEBI:29103"/>
    </ligand>
</feature>
<dbReference type="EC" id="4.2.1.136" evidence="19"/>
<dbReference type="GO" id="GO:0110051">
    <property type="term" value="P:metabolite repair"/>
    <property type="evidence" value="ECO:0007669"/>
    <property type="project" value="TreeGrafter"/>
</dbReference>
<dbReference type="PANTHER" id="PTHR12592">
    <property type="entry name" value="ATP-DEPENDENT (S)-NAD(P)H-HYDRATE DEHYDRATASE FAMILY MEMBER"/>
    <property type="match status" value="1"/>
</dbReference>
<evidence type="ECO:0000256" key="11">
    <source>
        <dbReference type="ARBA" id="ARBA00023235"/>
    </source>
</evidence>
<evidence type="ECO:0000256" key="3">
    <source>
        <dbReference type="ARBA" id="ARBA00006001"/>
    </source>
</evidence>
<keyword evidence="9 18" id="KW-0630">Potassium</keyword>
<keyword evidence="6 17" id="KW-0547">Nucleotide-binding</keyword>
<evidence type="ECO:0000256" key="15">
    <source>
        <dbReference type="ARBA" id="ARBA00048238"/>
    </source>
</evidence>
<dbReference type="Proteomes" id="UP000198964">
    <property type="component" value="Unassembled WGS sequence"/>
</dbReference>
<dbReference type="Gene3D" id="3.40.50.10260">
    <property type="entry name" value="YjeF N-terminal domain"/>
    <property type="match status" value="1"/>
</dbReference>
<dbReference type="AlphaFoldDB" id="A0A1I2FCG3"/>
<feature type="binding site" evidence="18">
    <location>
        <position position="159"/>
    </location>
    <ligand>
        <name>(6S)-NADPHX</name>
        <dbReference type="ChEBI" id="CHEBI:64076"/>
    </ligand>
</feature>
<dbReference type="InterPro" id="IPR029056">
    <property type="entry name" value="Ribokinase-like"/>
</dbReference>
<dbReference type="PROSITE" id="PS51383">
    <property type="entry name" value="YJEF_C_3"/>
    <property type="match status" value="1"/>
</dbReference>
<dbReference type="PIRSF" id="PIRSF017184">
    <property type="entry name" value="Nnr"/>
    <property type="match status" value="1"/>
</dbReference>
<dbReference type="EMBL" id="FONW01000002">
    <property type="protein sequence ID" value="SFF02589.1"/>
    <property type="molecule type" value="Genomic_DNA"/>
</dbReference>
<keyword evidence="10 17" id="KW-0520">NAD</keyword>
<keyword evidence="7 17" id="KW-0067">ATP-binding</keyword>
<dbReference type="Pfam" id="PF03853">
    <property type="entry name" value="YjeF_N"/>
    <property type="match status" value="1"/>
</dbReference>
<comment type="similarity">
    <text evidence="4 19">In the C-terminal section; belongs to the NnrD/CARKD family.</text>
</comment>
<keyword evidence="5 18" id="KW-0479">Metal-binding</keyword>
<comment type="function">
    <text evidence="14 19">Bifunctional enzyme that catalyzes the epimerization of the S- and R-forms of NAD(P)HX and the dehydration of the S-form of NAD(P)HX at the expense of ADP, which is converted to AMP. This allows the repair of both epimers of NAD(P)HX, a damaged form of NAD(P)H that is a result of enzymatic or heat-dependent hydration.</text>
</comment>
<dbReference type="STRING" id="655355.SAMN05216283_102430"/>
<keyword evidence="23" id="KW-1185">Reference proteome</keyword>
<sequence>MKIFSTQQIAVIDQFTIEQEPISDLDLMERASLQMTNWVVQNISNEKKLMFFAGPGNNGGDALAVARLLADLDYQCEMFVLDFGKGLKGAPAQNLIRLKEQRKVLVQMIASEDDLPVIEKEHVVLDGLFGSGLNRMLDGLPATIVERVNASGAKVVAIDIPSGLMGEDNSTNDRSRIVKAEHTLTLQFPKLSFFFPEHEALLGKVEVLPIGLHPQVIEETETPYCLLEPDLLEQKLICRSKFSHKGTFGHALLIAGSYGKMGASVLAANACLRSGVGLLTAHLPHSGYPIMQTALPEAMCSIDPSDLMFTEFPPLDHFSAIGIGPALGVKPNSRRALKQLLEAKPGKIVLDADALNILSMHPEWLKLLPVEAILTPHPKEFERLVGESSNSYTRLQRQRDFAREYQVYVVLKGAHTSIATPDGMVYFNNTGNPGMATAGSGDVLTGIILGLLAQAYEPLDAALLGVWIHGVAGDLAAERSGYHALIASDVIQSLGKAFLSLRK</sequence>
<feature type="binding site" evidence="18">
    <location>
        <position position="126"/>
    </location>
    <ligand>
        <name>K(+)</name>
        <dbReference type="ChEBI" id="CHEBI:29103"/>
    </ligand>
</feature>
<proteinExistence type="inferred from homology"/>
<feature type="binding site" evidence="17">
    <location>
        <position position="442"/>
    </location>
    <ligand>
        <name>(6S)-NADPHX</name>
        <dbReference type="ChEBI" id="CHEBI:64076"/>
    </ligand>
</feature>
<comment type="subunit">
    <text evidence="17">Homotetramer.</text>
</comment>
<dbReference type="InterPro" id="IPR000631">
    <property type="entry name" value="CARKD"/>
</dbReference>
<feature type="binding site" evidence="17">
    <location>
        <position position="263"/>
    </location>
    <ligand>
        <name>(6S)-NADPHX</name>
        <dbReference type="ChEBI" id="CHEBI:64076"/>
    </ligand>
</feature>
<evidence type="ECO:0000256" key="13">
    <source>
        <dbReference type="ARBA" id="ARBA00023268"/>
    </source>
</evidence>
<dbReference type="Pfam" id="PF01256">
    <property type="entry name" value="Carb_kinase"/>
    <property type="match status" value="1"/>
</dbReference>
<dbReference type="GO" id="GO:0005524">
    <property type="term" value="F:ATP binding"/>
    <property type="evidence" value="ECO:0007669"/>
    <property type="project" value="UniProtKB-UniRule"/>
</dbReference>
<keyword evidence="13" id="KW-0511">Multifunctional enzyme</keyword>
<keyword evidence="12 17" id="KW-0456">Lyase</keyword>
<evidence type="ECO:0000256" key="6">
    <source>
        <dbReference type="ARBA" id="ARBA00022741"/>
    </source>
</evidence>
<accession>A0A1I2FCG3</accession>
<evidence type="ECO:0000256" key="14">
    <source>
        <dbReference type="ARBA" id="ARBA00025153"/>
    </source>
</evidence>
<comment type="caution">
    <text evidence="17">Lacks conserved residue(s) required for the propagation of feature annotation.</text>
</comment>
<evidence type="ECO:0000256" key="8">
    <source>
        <dbReference type="ARBA" id="ARBA00022857"/>
    </source>
</evidence>
<evidence type="ECO:0000256" key="1">
    <source>
        <dbReference type="ARBA" id="ARBA00000013"/>
    </source>
</evidence>
<dbReference type="GO" id="GO:0046496">
    <property type="term" value="P:nicotinamide nucleotide metabolic process"/>
    <property type="evidence" value="ECO:0007669"/>
    <property type="project" value="UniProtKB-UniRule"/>
</dbReference>
<dbReference type="InterPro" id="IPR017953">
    <property type="entry name" value="Carbohydrate_kinase_pred_CS"/>
</dbReference>
<evidence type="ECO:0000256" key="10">
    <source>
        <dbReference type="ARBA" id="ARBA00023027"/>
    </source>
</evidence>
<evidence type="ECO:0000256" key="19">
    <source>
        <dbReference type="PIRNR" id="PIRNR017184"/>
    </source>
</evidence>
<evidence type="ECO:0000259" key="21">
    <source>
        <dbReference type="PROSITE" id="PS51385"/>
    </source>
</evidence>
<dbReference type="HAMAP" id="MF_01965">
    <property type="entry name" value="NADHX_dehydratase"/>
    <property type="match status" value="1"/>
</dbReference>
<comment type="function">
    <text evidence="17">Catalyzes the dehydration of the S-form of NAD(P)HX at the expense of ADP, which is converted to AMP. Together with NAD(P)HX epimerase, which catalyzes the epimerization of the S- and R-forms, the enzyme allows the repair of both epimers of NAD(P)HX, a damaged form of NAD(P)H that is a result of enzymatic or heat-dependent hydration.</text>
</comment>
<evidence type="ECO:0000256" key="4">
    <source>
        <dbReference type="ARBA" id="ARBA00009524"/>
    </source>
</evidence>